<dbReference type="InterPro" id="IPR041657">
    <property type="entry name" value="HTH_17"/>
</dbReference>
<proteinExistence type="predicted"/>
<reference evidence="2 3" key="1">
    <citation type="submission" date="2020-06" db="EMBL/GenBank/DDBJ databases">
        <title>Halomonas sp. QX-1 draft genome sequence.</title>
        <authorList>
            <person name="Qiu X."/>
        </authorList>
    </citation>
    <scope>NUCLEOTIDE SEQUENCE [LARGE SCALE GENOMIC DNA]</scope>
    <source>
        <strain evidence="2 3">QX-1</strain>
    </source>
</reference>
<dbReference type="Proteomes" id="UP000589984">
    <property type="component" value="Unassembled WGS sequence"/>
</dbReference>
<dbReference type="Pfam" id="PF12728">
    <property type="entry name" value="HTH_17"/>
    <property type="match status" value="1"/>
</dbReference>
<organism evidence="2 3">
    <name type="scientific">Vreelandella maris</name>
    <dbReference type="NCBI Taxonomy" id="2729617"/>
    <lineage>
        <taxon>Bacteria</taxon>
        <taxon>Pseudomonadati</taxon>
        <taxon>Pseudomonadota</taxon>
        <taxon>Gammaproteobacteria</taxon>
        <taxon>Oceanospirillales</taxon>
        <taxon>Halomonadaceae</taxon>
        <taxon>Vreelandella</taxon>
    </lineage>
</organism>
<evidence type="ECO:0000259" key="1">
    <source>
        <dbReference type="Pfam" id="PF12728"/>
    </source>
</evidence>
<dbReference type="EMBL" id="JABWCV010000002">
    <property type="protein sequence ID" value="NVF12982.1"/>
    <property type="molecule type" value="Genomic_DNA"/>
</dbReference>
<dbReference type="InterPro" id="IPR009061">
    <property type="entry name" value="DNA-bd_dom_put_sf"/>
</dbReference>
<dbReference type="Gene3D" id="1.10.10.10">
    <property type="entry name" value="Winged helix-like DNA-binding domain superfamily/Winged helix DNA-binding domain"/>
    <property type="match status" value="1"/>
</dbReference>
<evidence type="ECO:0000313" key="3">
    <source>
        <dbReference type="Proteomes" id="UP000589984"/>
    </source>
</evidence>
<comment type="caution">
    <text evidence="2">The sequence shown here is derived from an EMBL/GenBank/DDBJ whole genome shotgun (WGS) entry which is preliminary data.</text>
</comment>
<dbReference type="GO" id="GO:0003677">
    <property type="term" value="F:DNA binding"/>
    <property type="evidence" value="ECO:0007669"/>
    <property type="project" value="InterPro"/>
</dbReference>
<gene>
    <name evidence="2" type="ORF">HUO07_02195</name>
</gene>
<sequence>MSMAKGREVNRIELAEIFGVARTTVDAWVRRGCPGSPSRGRGRERHFNTRDVSEWLRDQARADAESDEPLDEYALKLRKLAAETTQAELELAVSLRQVAPIDEFERARALENATIRANVMNVPSRVISLLIGETNEARFKEVLAAELVQALESAAEADIELDDEAGDGGHD</sequence>
<dbReference type="SUPFAM" id="SSF46955">
    <property type="entry name" value="Putative DNA-binding domain"/>
    <property type="match status" value="1"/>
</dbReference>
<accession>A0A7Y6R9P8</accession>
<protein>
    <submittedName>
        <fullName evidence="2">Terminase small subunit</fullName>
    </submittedName>
</protein>
<evidence type="ECO:0000313" key="2">
    <source>
        <dbReference type="EMBL" id="NVF12982.1"/>
    </source>
</evidence>
<feature type="domain" description="Helix-turn-helix" evidence="1">
    <location>
        <begin position="13"/>
        <end position="59"/>
    </location>
</feature>
<dbReference type="AlphaFoldDB" id="A0A7Y6R9P8"/>
<dbReference type="InterPro" id="IPR036388">
    <property type="entry name" value="WH-like_DNA-bd_sf"/>
</dbReference>
<keyword evidence="3" id="KW-1185">Reference proteome</keyword>
<dbReference type="GO" id="GO:0006355">
    <property type="term" value="P:regulation of DNA-templated transcription"/>
    <property type="evidence" value="ECO:0007669"/>
    <property type="project" value="InterPro"/>
</dbReference>
<name>A0A7Y6R9P8_9GAMM</name>